<reference evidence="2" key="1">
    <citation type="submission" date="2021-01" db="EMBL/GenBank/DDBJ databases">
        <authorList>
            <person name="Corre E."/>
            <person name="Pelletier E."/>
            <person name="Niang G."/>
            <person name="Scheremetjew M."/>
            <person name="Finn R."/>
            <person name="Kale V."/>
            <person name="Holt S."/>
            <person name="Cochrane G."/>
            <person name="Meng A."/>
            <person name="Brown T."/>
            <person name="Cohen L."/>
        </authorList>
    </citation>
    <scope>NUCLEOTIDE SEQUENCE</scope>
    <source>
        <strain evidence="2">308</strain>
    </source>
</reference>
<evidence type="ECO:0000313" key="2">
    <source>
        <dbReference type="EMBL" id="CAD8881752.1"/>
    </source>
</evidence>
<evidence type="ECO:0000256" key="1">
    <source>
        <dbReference type="SAM" id="MobiDB-lite"/>
    </source>
</evidence>
<dbReference type="AlphaFoldDB" id="A0A7S1BCQ7"/>
<proteinExistence type="predicted"/>
<organism evidence="2">
    <name type="scientific">Corethron hystrix</name>
    <dbReference type="NCBI Taxonomy" id="216773"/>
    <lineage>
        <taxon>Eukaryota</taxon>
        <taxon>Sar</taxon>
        <taxon>Stramenopiles</taxon>
        <taxon>Ochrophyta</taxon>
        <taxon>Bacillariophyta</taxon>
        <taxon>Coscinodiscophyceae</taxon>
        <taxon>Corethrophycidae</taxon>
        <taxon>Corethrales</taxon>
        <taxon>Corethraceae</taxon>
        <taxon>Corethron</taxon>
    </lineage>
</organism>
<accession>A0A7S1BCQ7</accession>
<sequence>MEKSVEEAIKNKDVSYLCPKEKSIILYTIANEILIRKWEIIGVEGRKYYQKKEEEDRERFVNEEDIKSAVCSSITRRKKPAKSQGPNKNLKQISEEDRG</sequence>
<feature type="region of interest" description="Disordered" evidence="1">
    <location>
        <begin position="75"/>
        <end position="99"/>
    </location>
</feature>
<gene>
    <name evidence="2" type="ORF">CHYS00102_LOCUS8940</name>
</gene>
<protein>
    <submittedName>
        <fullName evidence="2">Uncharacterized protein</fullName>
    </submittedName>
</protein>
<name>A0A7S1BCQ7_9STRA</name>
<dbReference type="EMBL" id="HBFR01012409">
    <property type="protein sequence ID" value="CAD8881752.1"/>
    <property type="molecule type" value="Transcribed_RNA"/>
</dbReference>